<proteinExistence type="predicted"/>
<dbReference type="Proteomes" id="UP000271624">
    <property type="component" value="Unassembled WGS sequence"/>
</dbReference>
<dbReference type="OrthoDB" id="9994353at2"/>
<reference evidence="1" key="2">
    <citation type="journal article" date="2019" name="Genome Biol. Evol.">
        <title>Day and night: Metabolic profiles and evolutionary relationships of six axenic non-marine cyanobacteria.</title>
        <authorList>
            <person name="Will S.E."/>
            <person name="Henke P."/>
            <person name="Boedeker C."/>
            <person name="Huang S."/>
            <person name="Brinkmann H."/>
            <person name="Rohde M."/>
            <person name="Jarek M."/>
            <person name="Friedl T."/>
            <person name="Seufert S."/>
            <person name="Schumacher M."/>
            <person name="Overmann J."/>
            <person name="Neumann-Schaal M."/>
            <person name="Petersen J."/>
        </authorList>
    </citation>
    <scope>NUCLEOTIDE SEQUENCE [LARGE SCALE GENOMIC DNA]</scope>
    <source>
        <strain evidence="1">PCC 7102</strain>
    </source>
</reference>
<name>A0A3S1CRV6_9CYAN</name>
<sequence>MIVENFDLSNAYKFCDYLISHKANNNKDAIYIKSFAYYVAQCKNYNRNKLVIGMTTEQFEHLLLLLNNFDKNVMAEVSERVQGDWSKVLSELGVAK</sequence>
<organism evidence="1 2">
    <name type="scientific">Dulcicalothrix desertica PCC 7102</name>
    <dbReference type="NCBI Taxonomy" id="232991"/>
    <lineage>
        <taxon>Bacteria</taxon>
        <taxon>Bacillati</taxon>
        <taxon>Cyanobacteriota</taxon>
        <taxon>Cyanophyceae</taxon>
        <taxon>Nostocales</taxon>
        <taxon>Calotrichaceae</taxon>
        <taxon>Dulcicalothrix</taxon>
    </lineage>
</organism>
<dbReference type="AlphaFoldDB" id="A0A3S1CRV6"/>
<reference evidence="1" key="1">
    <citation type="submission" date="2018-12" db="EMBL/GenBank/DDBJ databases">
        <authorList>
            <person name="Will S."/>
            <person name="Neumann-Schaal M."/>
            <person name="Henke P."/>
        </authorList>
    </citation>
    <scope>NUCLEOTIDE SEQUENCE</scope>
    <source>
        <strain evidence="1">PCC 7102</strain>
    </source>
</reference>
<accession>A0A3S1CRV6</accession>
<dbReference type="RefSeq" id="WP_127081115.1">
    <property type="nucleotide sequence ID" value="NZ_RSCL01000005.1"/>
</dbReference>
<protein>
    <submittedName>
        <fullName evidence="1">Uncharacterized protein</fullName>
    </submittedName>
</protein>
<gene>
    <name evidence="1" type="ORF">DSM106972_025560</name>
</gene>
<evidence type="ECO:0000313" key="1">
    <source>
        <dbReference type="EMBL" id="RUT07295.1"/>
    </source>
</evidence>
<keyword evidence="2" id="KW-1185">Reference proteome</keyword>
<comment type="caution">
    <text evidence="1">The sequence shown here is derived from an EMBL/GenBank/DDBJ whole genome shotgun (WGS) entry which is preliminary data.</text>
</comment>
<evidence type="ECO:0000313" key="2">
    <source>
        <dbReference type="Proteomes" id="UP000271624"/>
    </source>
</evidence>
<dbReference type="EMBL" id="RSCL01000005">
    <property type="protein sequence ID" value="RUT07295.1"/>
    <property type="molecule type" value="Genomic_DNA"/>
</dbReference>